<feature type="transmembrane region" description="Helical" evidence="5">
    <location>
        <begin position="86"/>
        <end position="105"/>
    </location>
</feature>
<dbReference type="RefSeq" id="WP_058875500.1">
    <property type="nucleotide sequence ID" value="NZ_LQBK01000042.1"/>
</dbReference>
<comment type="caution">
    <text evidence="7">The sequence shown here is derived from an EMBL/GenBank/DDBJ whole genome shotgun (WGS) entry which is preliminary data.</text>
</comment>
<proteinExistence type="predicted"/>
<sequence length="415" mass="42042">MRHSTPPPDRRSAPPRLPGWLVVLAVLLVAVNLRPGATSVGPVLAEVQQGLGLSPTMAGVLTALPGLTFAAAGACAAALSRRTGISGAVTAGLALVAAGLLARAVTGSVPVFLALSVLGFAGMAVGNILVPAFIKRHGGSRTPALNSLYTTGLAVGATLPLLAAGPLAAHGPGGWRAALGLWGLVALVAVVPWVLVTARDRREPATAPGRALRAGRGSSILRSRTAVALCVYFGIQSMHAYVQFGWVAQIYRDGGLEQAQAGLMAALIAAMGIPGGLIMPVLVARSPHLRRWIVGLGVCMVAGYSGLLLAPGSTPWAWALLLGVGGFAFPTALALLTARSRDPRVTAQLSGFTQPVGYLLAAAGPFAVGALREATGSWTAPLLLLMGTAVLLVLAGGVAAAPRFVDDEITGPPRT</sequence>
<evidence type="ECO:0000256" key="3">
    <source>
        <dbReference type="ARBA" id="ARBA00022989"/>
    </source>
</evidence>
<dbReference type="Gene3D" id="1.20.1250.20">
    <property type="entry name" value="MFS general substrate transporter like domains"/>
    <property type="match status" value="1"/>
</dbReference>
<feature type="transmembrane region" description="Helical" evidence="5">
    <location>
        <begin position="383"/>
        <end position="405"/>
    </location>
</feature>
<dbReference type="InterPro" id="IPR036259">
    <property type="entry name" value="MFS_trans_sf"/>
</dbReference>
<dbReference type="SUPFAM" id="SSF103473">
    <property type="entry name" value="MFS general substrate transporter"/>
    <property type="match status" value="1"/>
</dbReference>
<keyword evidence="3 5" id="KW-1133">Transmembrane helix</keyword>
<feature type="transmembrane region" description="Helical" evidence="5">
    <location>
        <begin position="316"/>
        <end position="337"/>
    </location>
</feature>
<name>A0A0W8I0V8_KOCRO</name>
<feature type="transmembrane region" description="Helical" evidence="5">
    <location>
        <begin position="175"/>
        <end position="196"/>
    </location>
</feature>
<evidence type="ECO:0000259" key="6">
    <source>
        <dbReference type="PROSITE" id="PS50850"/>
    </source>
</evidence>
<evidence type="ECO:0000256" key="5">
    <source>
        <dbReference type="SAM" id="Phobius"/>
    </source>
</evidence>
<dbReference type="GO" id="GO:0022857">
    <property type="term" value="F:transmembrane transporter activity"/>
    <property type="evidence" value="ECO:0007669"/>
    <property type="project" value="InterPro"/>
</dbReference>
<dbReference type="PANTHER" id="PTHR23523">
    <property type="match status" value="1"/>
</dbReference>
<dbReference type="Pfam" id="PF07690">
    <property type="entry name" value="MFS_1"/>
    <property type="match status" value="1"/>
</dbReference>
<dbReference type="InterPro" id="IPR052524">
    <property type="entry name" value="MFS_Cyanate_Porter"/>
</dbReference>
<gene>
    <name evidence="7" type="ORF">AVL61_10685</name>
</gene>
<feature type="transmembrane region" description="Helical" evidence="5">
    <location>
        <begin position="146"/>
        <end position="169"/>
    </location>
</feature>
<reference evidence="8" key="1">
    <citation type="submission" date="2015-12" db="EMBL/GenBank/DDBJ databases">
        <authorList>
            <person name="Nair G.R."/>
            <person name="Kaur G."/>
            <person name="Mayilraj S."/>
        </authorList>
    </citation>
    <scope>NUCLEOTIDE SEQUENCE [LARGE SCALE GENOMIC DNA]</scope>
    <source>
        <strain evidence="8">CD08_4</strain>
    </source>
</reference>
<dbReference type="eggNOG" id="COG2807">
    <property type="taxonomic scope" value="Bacteria"/>
</dbReference>
<feature type="transmembrane region" description="Helical" evidence="5">
    <location>
        <begin position="263"/>
        <end position="284"/>
    </location>
</feature>
<dbReference type="InterPro" id="IPR011701">
    <property type="entry name" value="MFS"/>
</dbReference>
<dbReference type="AlphaFoldDB" id="A0A0W8I0V8"/>
<evidence type="ECO:0000313" key="7">
    <source>
        <dbReference type="EMBL" id="KUG51265.1"/>
    </source>
</evidence>
<dbReference type="GO" id="GO:0005886">
    <property type="term" value="C:plasma membrane"/>
    <property type="evidence" value="ECO:0007669"/>
    <property type="project" value="UniProtKB-SubCell"/>
</dbReference>
<organism evidence="7 8">
    <name type="scientific">Kocuria rosea subsp. polaris</name>
    <dbReference type="NCBI Taxonomy" id="136273"/>
    <lineage>
        <taxon>Bacteria</taxon>
        <taxon>Bacillati</taxon>
        <taxon>Actinomycetota</taxon>
        <taxon>Actinomycetes</taxon>
        <taxon>Micrococcales</taxon>
        <taxon>Micrococcaceae</taxon>
        <taxon>Kocuria</taxon>
    </lineage>
</organism>
<feature type="transmembrane region" description="Helical" evidence="5">
    <location>
        <begin position="291"/>
        <end position="310"/>
    </location>
</feature>
<dbReference type="EMBL" id="LQBK01000042">
    <property type="protein sequence ID" value="KUG51265.1"/>
    <property type="molecule type" value="Genomic_DNA"/>
</dbReference>
<accession>A0A0W8I0V8</accession>
<evidence type="ECO:0000313" key="8">
    <source>
        <dbReference type="Proteomes" id="UP000053512"/>
    </source>
</evidence>
<feature type="domain" description="Major facilitator superfamily (MFS) profile" evidence="6">
    <location>
        <begin position="20"/>
        <end position="405"/>
    </location>
</feature>
<evidence type="ECO:0000256" key="1">
    <source>
        <dbReference type="ARBA" id="ARBA00004651"/>
    </source>
</evidence>
<dbReference type="InterPro" id="IPR020846">
    <property type="entry name" value="MFS_dom"/>
</dbReference>
<keyword evidence="4 5" id="KW-0472">Membrane</keyword>
<comment type="subcellular location">
    <subcellularLocation>
        <location evidence="1">Cell membrane</location>
        <topology evidence="1">Multi-pass membrane protein</topology>
    </subcellularLocation>
</comment>
<dbReference type="Proteomes" id="UP000053512">
    <property type="component" value="Unassembled WGS sequence"/>
</dbReference>
<feature type="transmembrane region" description="Helical" evidence="5">
    <location>
        <begin position="55"/>
        <end position="79"/>
    </location>
</feature>
<protein>
    <submittedName>
        <fullName evidence="7">Cyanate permease</fullName>
    </submittedName>
</protein>
<evidence type="ECO:0000256" key="2">
    <source>
        <dbReference type="ARBA" id="ARBA00022692"/>
    </source>
</evidence>
<dbReference type="OrthoDB" id="5317164at2"/>
<evidence type="ECO:0000256" key="4">
    <source>
        <dbReference type="ARBA" id="ARBA00023136"/>
    </source>
</evidence>
<dbReference type="PROSITE" id="PS50850">
    <property type="entry name" value="MFS"/>
    <property type="match status" value="1"/>
</dbReference>
<feature type="transmembrane region" description="Helical" evidence="5">
    <location>
        <begin position="111"/>
        <end position="134"/>
    </location>
</feature>
<dbReference type="PANTHER" id="PTHR23523:SF2">
    <property type="entry name" value="2-NITROIMIDAZOLE TRANSPORTER"/>
    <property type="match status" value="1"/>
</dbReference>
<keyword evidence="2 5" id="KW-0812">Transmembrane</keyword>
<feature type="transmembrane region" description="Helical" evidence="5">
    <location>
        <begin position="226"/>
        <end position="251"/>
    </location>
</feature>
<dbReference type="STRING" id="136273.GY22_07530"/>
<feature type="transmembrane region" description="Helical" evidence="5">
    <location>
        <begin position="349"/>
        <end position="371"/>
    </location>
</feature>